<dbReference type="InterPro" id="IPR050204">
    <property type="entry name" value="AraC_XylS_family_regulators"/>
</dbReference>
<dbReference type="InterPro" id="IPR018060">
    <property type="entry name" value="HTH_AraC"/>
</dbReference>
<dbReference type="GO" id="GO:0043565">
    <property type="term" value="F:sequence-specific DNA binding"/>
    <property type="evidence" value="ECO:0007669"/>
    <property type="project" value="InterPro"/>
</dbReference>
<evidence type="ECO:0000259" key="4">
    <source>
        <dbReference type="PROSITE" id="PS01124"/>
    </source>
</evidence>
<keyword evidence="3" id="KW-0804">Transcription</keyword>
<dbReference type="OrthoDB" id="5295469at2"/>
<dbReference type="Gene3D" id="1.10.10.60">
    <property type="entry name" value="Homeodomain-like"/>
    <property type="match status" value="1"/>
</dbReference>
<dbReference type="RefSeq" id="WP_104519324.1">
    <property type="nucleotide sequence ID" value="NZ_NHRY01000136.1"/>
</dbReference>
<dbReference type="GO" id="GO:0003700">
    <property type="term" value="F:DNA-binding transcription factor activity"/>
    <property type="evidence" value="ECO:0007669"/>
    <property type="project" value="InterPro"/>
</dbReference>
<dbReference type="PROSITE" id="PS01124">
    <property type="entry name" value="HTH_ARAC_FAMILY_2"/>
    <property type="match status" value="1"/>
</dbReference>
<proteinExistence type="predicted"/>
<dbReference type="AlphaFoldDB" id="A0A2S6NH14"/>
<name>A0A2S6NH14_RHOGL</name>
<protein>
    <recommendedName>
        <fullName evidence="4">HTH araC/xylS-type domain-containing protein</fullName>
    </recommendedName>
</protein>
<dbReference type="SMART" id="SM00342">
    <property type="entry name" value="HTH_ARAC"/>
    <property type="match status" value="1"/>
</dbReference>
<dbReference type="PANTHER" id="PTHR46796:SF6">
    <property type="entry name" value="ARAC SUBFAMILY"/>
    <property type="match status" value="1"/>
</dbReference>
<sequence>MEPQRFDTSSFAGAEQYEAWLSWFDGIFHIDPAQSPEAGFRATSEVWSLGGCVLSRVFAPGARVIRNKTLISRNPIDHWAVAIGSDTITTVSAGRHVFQTSPHVPFIVSLGSEMAIERDEDLQRQLYLSRDTFSSIAPVLDASCGAIVNGAMGTMLADYILLLERSMAGMSEDDLPRLRLAISAMIAACVAPTPDRVAEATEQIDLGRLDRVRRAVRKHLRSHLLGPRLLCRYVGTSRSQLYRLLEPEGGVARYIRRQRLLVAYAMLADPAVDQPIAQIAEELCFADGSGFSRAFRQEFDISPTDLRAAARSGCRPLARLNGHNGVRPTTLNDLLRAP</sequence>
<feature type="domain" description="HTH araC/xylS-type" evidence="4">
    <location>
        <begin position="210"/>
        <end position="309"/>
    </location>
</feature>
<comment type="caution">
    <text evidence="5">The sequence shown here is derived from an EMBL/GenBank/DDBJ whole genome shotgun (WGS) entry which is preliminary data.</text>
</comment>
<evidence type="ECO:0000313" key="6">
    <source>
        <dbReference type="Proteomes" id="UP000239724"/>
    </source>
</evidence>
<dbReference type="EMBL" id="NHRY01000136">
    <property type="protein sequence ID" value="PPQ33906.1"/>
    <property type="molecule type" value="Genomic_DNA"/>
</dbReference>
<keyword evidence="6" id="KW-1185">Reference proteome</keyword>
<evidence type="ECO:0000256" key="3">
    <source>
        <dbReference type="ARBA" id="ARBA00023163"/>
    </source>
</evidence>
<organism evidence="5 6">
    <name type="scientific">Rhodopila globiformis</name>
    <name type="common">Rhodopseudomonas globiformis</name>
    <dbReference type="NCBI Taxonomy" id="1071"/>
    <lineage>
        <taxon>Bacteria</taxon>
        <taxon>Pseudomonadati</taxon>
        <taxon>Pseudomonadota</taxon>
        <taxon>Alphaproteobacteria</taxon>
        <taxon>Acetobacterales</taxon>
        <taxon>Acetobacteraceae</taxon>
        <taxon>Rhodopila</taxon>
    </lineage>
</organism>
<evidence type="ECO:0000256" key="2">
    <source>
        <dbReference type="ARBA" id="ARBA00023125"/>
    </source>
</evidence>
<evidence type="ECO:0000256" key="1">
    <source>
        <dbReference type="ARBA" id="ARBA00023015"/>
    </source>
</evidence>
<evidence type="ECO:0000313" key="5">
    <source>
        <dbReference type="EMBL" id="PPQ33906.1"/>
    </source>
</evidence>
<gene>
    <name evidence="5" type="ORF">CCS01_13255</name>
</gene>
<dbReference type="Pfam" id="PF12833">
    <property type="entry name" value="HTH_18"/>
    <property type="match status" value="1"/>
</dbReference>
<keyword evidence="2" id="KW-0238">DNA-binding</keyword>
<reference evidence="5 6" key="1">
    <citation type="journal article" date="2018" name="Arch. Microbiol.">
        <title>New insights into the metabolic potential of the phototrophic purple bacterium Rhodopila globiformis DSM 161(T) from its draft genome sequence and evidence for a vanadium-dependent nitrogenase.</title>
        <authorList>
            <person name="Imhoff J.F."/>
            <person name="Rahn T."/>
            <person name="Kunzel S."/>
            <person name="Neulinger S.C."/>
        </authorList>
    </citation>
    <scope>NUCLEOTIDE SEQUENCE [LARGE SCALE GENOMIC DNA]</scope>
    <source>
        <strain evidence="5 6">DSM 161</strain>
    </source>
</reference>
<keyword evidence="1" id="KW-0805">Transcription regulation</keyword>
<dbReference type="InterPro" id="IPR009057">
    <property type="entry name" value="Homeodomain-like_sf"/>
</dbReference>
<dbReference type="PANTHER" id="PTHR46796">
    <property type="entry name" value="HTH-TYPE TRANSCRIPTIONAL ACTIVATOR RHAS-RELATED"/>
    <property type="match status" value="1"/>
</dbReference>
<dbReference type="Proteomes" id="UP000239724">
    <property type="component" value="Unassembled WGS sequence"/>
</dbReference>
<dbReference type="SUPFAM" id="SSF46689">
    <property type="entry name" value="Homeodomain-like"/>
    <property type="match status" value="1"/>
</dbReference>
<accession>A0A2S6NH14</accession>